<feature type="transmembrane region" description="Helical" evidence="1">
    <location>
        <begin position="12"/>
        <end position="32"/>
    </location>
</feature>
<feature type="domain" description="Secretion system C-terminal sorting" evidence="2">
    <location>
        <begin position="347"/>
        <end position="431"/>
    </location>
</feature>
<dbReference type="InterPro" id="IPR026444">
    <property type="entry name" value="Secre_tail"/>
</dbReference>
<organism evidence="4 5">
    <name type="scientific">Cecembia calidifontis</name>
    <dbReference type="NCBI Taxonomy" id="1187080"/>
    <lineage>
        <taxon>Bacteria</taxon>
        <taxon>Pseudomonadati</taxon>
        <taxon>Bacteroidota</taxon>
        <taxon>Cytophagia</taxon>
        <taxon>Cytophagales</taxon>
        <taxon>Cyclobacteriaceae</taxon>
        <taxon>Cecembia</taxon>
    </lineage>
</organism>
<accession>A0A4Q7P8B9</accession>
<dbReference type="Pfam" id="PF18962">
    <property type="entry name" value="Por_Secre_tail"/>
    <property type="match status" value="1"/>
</dbReference>
<sequence>MKGFYLIKLQLNLLKVFFMINFCMVFIFTSFAQNGVIISGPTEVCPNNTSPIPGGPSGHHYSAEFRQFGSVVNCSWWQWWVIDDGFVIAGGQGNNFNYNFLDVGQYTVQFTASGCGLNGPTNFTKTININVSVKMPNPITGPNLICSPGQTLSFESYPGLDMSDPACVYHYEYYWTAPAGWSINGGGDTFFGHGNTAEITPPANTPNGTYNISIQATIPKPQSTAPPPNNSFLSEPRNYSITIGPFNSSVVQVQGAVQICNGNAYTYTANVPQGHQNNYSYSWAYPSGWIVQNTSQNTIRLFVPSNNNSYGPVRVSVNNGCGPSQLTGITTFPGMNCNFMMAENFKIYPNPSDGELNVEYDWSNVIKSDIEFKDLKAENLPEFLIEIFDIDQKIVKEEISKSGKIRMETYNFKSGTYFLHIHFGNEILRKQIKIK</sequence>
<gene>
    <name evidence="4" type="ORF">BC751_1984</name>
</gene>
<name>A0A4Q7P8B9_9BACT</name>
<dbReference type="OrthoDB" id="2582440at2"/>
<evidence type="ECO:0000313" key="5">
    <source>
        <dbReference type="Proteomes" id="UP000292209"/>
    </source>
</evidence>
<keyword evidence="1" id="KW-0812">Transmembrane</keyword>
<keyword evidence="5" id="KW-1185">Reference proteome</keyword>
<evidence type="ECO:0000259" key="3">
    <source>
        <dbReference type="Pfam" id="PF19408"/>
    </source>
</evidence>
<proteinExistence type="predicted"/>
<dbReference type="InterPro" id="IPR045829">
    <property type="entry name" value="PKD_6"/>
</dbReference>
<keyword evidence="1" id="KW-1133">Transmembrane helix</keyword>
<feature type="domain" description="PKD-like" evidence="3">
    <location>
        <begin position="250"/>
        <end position="327"/>
    </location>
</feature>
<evidence type="ECO:0000313" key="4">
    <source>
        <dbReference type="EMBL" id="RZS96413.1"/>
    </source>
</evidence>
<evidence type="ECO:0000259" key="2">
    <source>
        <dbReference type="Pfam" id="PF18962"/>
    </source>
</evidence>
<protein>
    <submittedName>
        <fullName evidence="4">Putative secreted protein (Por secretion system target)</fullName>
    </submittedName>
</protein>
<reference evidence="4 5" key="1">
    <citation type="submission" date="2019-02" db="EMBL/GenBank/DDBJ databases">
        <title>Genomic Encyclopedia of Archaeal and Bacterial Type Strains, Phase II (KMG-II): from individual species to whole genera.</title>
        <authorList>
            <person name="Goeker M."/>
        </authorList>
    </citation>
    <scope>NUCLEOTIDE SEQUENCE [LARGE SCALE GENOMIC DNA]</scope>
    <source>
        <strain evidence="4 5">DSM 21411</strain>
    </source>
</reference>
<keyword evidence="1" id="KW-0472">Membrane</keyword>
<dbReference type="Proteomes" id="UP000292209">
    <property type="component" value="Unassembled WGS sequence"/>
</dbReference>
<comment type="caution">
    <text evidence="4">The sequence shown here is derived from an EMBL/GenBank/DDBJ whole genome shotgun (WGS) entry which is preliminary data.</text>
</comment>
<evidence type="ECO:0000256" key="1">
    <source>
        <dbReference type="SAM" id="Phobius"/>
    </source>
</evidence>
<dbReference type="EMBL" id="SGXG01000001">
    <property type="protein sequence ID" value="RZS96413.1"/>
    <property type="molecule type" value="Genomic_DNA"/>
</dbReference>
<dbReference type="AlphaFoldDB" id="A0A4Q7P8B9"/>
<dbReference type="Pfam" id="PF19408">
    <property type="entry name" value="PKD_6"/>
    <property type="match status" value="1"/>
</dbReference>
<dbReference type="RefSeq" id="WP_130275354.1">
    <property type="nucleotide sequence ID" value="NZ_SGXG01000001.1"/>
</dbReference>
<dbReference type="NCBIfam" id="TIGR04183">
    <property type="entry name" value="Por_Secre_tail"/>
    <property type="match status" value="1"/>
</dbReference>